<sequence>MDKGVRPAGNRFRPARAPAAKFFAKSRASPSKISQEVLIEAWIEQKTEWTKSIFSLSSAGLGLIATFAASEEFAEKLWLIKVLAVIAGVSFAVSAAACLVAFQKSAESISINIEKHAEKRNRDADLDRRDKEVEGRTLN</sequence>
<protein>
    <submittedName>
        <fullName evidence="2">Uncharacterized protein</fullName>
    </submittedName>
</protein>
<keyword evidence="3" id="KW-1185">Reference proteome</keyword>
<accession>A0ABU9B9I5</accession>
<dbReference type="EMBL" id="JBBUTF010000008">
    <property type="protein sequence ID" value="MEK8026547.1"/>
    <property type="molecule type" value="Genomic_DNA"/>
</dbReference>
<keyword evidence="1" id="KW-0472">Membrane</keyword>
<evidence type="ECO:0000313" key="3">
    <source>
        <dbReference type="Proteomes" id="UP001368500"/>
    </source>
</evidence>
<name>A0ABU9B9I5_9BURK</name>
<dbReference type="Proteomes" id="UP001368500">
    <property type="component" value="Unassembled WGS sequence"/>
</dbReference>
<comment type="caution">
    <text evidence="2">The sequence shown here is derived from an EMBL/GenBank/DDBJ whole genome shotgun (WGS) entry which is preliminary data.</text>
</comment>
<evidence type="ECO:0000256" key="1">
    <source>
        <dbReference type="SAM" id="Phobius"/>
    </source>
</evidence>
<gene>
    <name evidence="2" type="ORF">AACH11_11305</name>
</gene>
<reference evidence="2 3" key="1">
    <citation type="submission" date="2024-04" db="EMBL/GenBank/DDBJ databases">
        <title>Novel species of the genus Ideonella isolated from streams.</title>
        <authorList>
            <person name="Lu H."/>
        </authorList>
    </citation>
    <scope>NUCLEOTIDE SEQUENCE [LARGE SCALE GENOMIC DNA]</scope>
    <source>
        <strain evidence="2 3">BYS139W</strain>
    </source>
</reference>
<keyword evidence="1" id="KW-0812">Transmembrane</keyword>
<dbReference type="RefSeq" id="WP_341374328.1">
    <property type="nucleotide sequence ID" value="NZ_JBBUTF010000008.1"/>
</dbReference>
<keyword evidence="1" id="KW-1133">Transmembrane helix</keyword>
<feature type="transmembrane region" description="Helical" evidence="1">
    <location>
        <begin position="82"/>
        <end position="102"/>
    </location>
</feature>
<proteinExistence type="predicted"/>
<organism evidence="2 3">
    <name type="scientific">Pseudaquabacterium rugosum</name>
    <dbReference type="NCBI Taxonomy" id="2984194"/>
    <lineage>
        <taxon>Bacteria</taxon>
        <taxon>Pseudomonadati</taxon>
        <taxon>Pseudomonadota</taxon>
        <taxon>Betaproteobacteria</taxon>
        <taxon>Burkholderiales</taxon>
        <taxon>Sphaerotilaceae</taxon>
        <taxon>Pseudaquabacterium</taxon>
    </lineage>
</organism>
<feature type="transmembrane region" description="Helical" evidence="1">
    <location>
        <begin position="53"/>
        <end position="70"/>
    </location>
</feature>
<evidence type="ECO:0000313" key="2">
    <source>
        <dbReference type="EMBL" id="MEK8026547.1"/>
    </source>
</evidence>